<evidence type="ECO:0000256" key="1">
    <source>
        <dbReference type="SAM" id="Phobius"/>
    </source>
</evidence>
<feature type="transmembrane region" description="Helical" evidence="1">
    <location>
        <begin position="164"/>
        <end position="184"/>
    </location>
</feature>
<feature type="transmembrane region" description="Helical" evidence="1">
    <location>
        <begin position="51"/>
        <end position="71"/>
    </location>
</feature>
<reference evidence="2" key="1">
    <citation type="submission" date="2023-02" db="EMBL/GenBank/DDBJ databases">
        <title>Tahibacter soli sp. nov. isolated from soil.</title>
        <authorList>
            <person name="Baek J.H."/>
            <person name="Lee J.K."/>
            <person name="Choi D.G."/>
            <person name="Jeon C.O."/>
        </authorList>
    </citation>
    <scope>NUCLEOTIDE SEQUENCE</scope>
    <source>
        <strain evidence="2">BL</strain>
    </source>
</reference>
<feature type="transmembrane region" description="Helical" evidence="1">
    <location>
        <begin position="124"/>
        <end position="144"/>
    </location>
</feature>
<dbReference type="EMBL" id="JAOVZO020000014">
    <property type="protein sequence ID" value="MDC8012763.1"/>
    <property type="molecule type" value="Genomic_DNA"/>
</dbReference>
<dbReference type="AlphaFoldDB" id="A0A9X4BHS9"/>
<evidence type="ECO:0000313" key="2">
    <source>
        <dbReference type="EMBL" id="MDC8012763.1"/>
    </source>
</evidence>
<keyword evidence="1" id="KW-1133">Transmembrane helix</keyword>
<name>A0A9X4BHS9_9GAMM</name>
<organism evidence="2 3">
    <name type="scientific">Tahibacter soli</name>
    <dbReference type="NCBI Taxonomy" id="2983605"/>
    <lineage>
        <taxon>Bacteria</taxon>
        <taxon>Pseudomonadati</taxon>
        <taxon>Pseudomonadota</taxon>
        <taxon>Gammaproteobacteria</taxon>
        <taxon>Lysobacterales</taxon>
        <taxon>Rhodanobacteraceae</taxon>
        <taxon>Tahibacter</taxon>
    </lineage>
</organism>
<sequence>MSAPLLPEGAPLAATLAAALVLGVGFGFALERAGLGSARKVVAQFYWRDLAVLKVLFSALVTAMLGVFWLSRFGLLDLAAVHVPETFVGPQLAGGVLFGAGLIVAGLCPGTACVSAATGRIDGVFVLLGIFSGMFLTGLILRKFERFYTSTAHGAWILPELFDVPYGAVVAAVVVLALAAFAVAERIERGAR</sequence>
<keyword evidence="1" id="KW-0472">Membrane</keyword>
<feature type="transmembrane region" description="Helical" evidence="1">
    <location>
        <begin position="12"/>
        <end position="30"/>
    </location>
</feature>
<keyword evidence="1" id="KW-0812">Transmembrane</keyword>
<dbReference type="InterPro" id="IPR007272">
    <property type="entry name" value="Sulf_transp_TsuA/YedE"/>
</dbReference>
<proteinExistence type="predicted"/>
<dbReference type="Pfam" id="PF04143">
    <property type="entry name" value="Sulf_transp"/>
    <property type="match status" value="1"/>
</dbReference>
<evidence type="ECO:0000313" key="3">
    <source>
        <dbReference type="Proteomes" id="UP001139971"/>
    </source>
</evidence>
<protein>
    <submittedName>
        <fullName evidence="2">YeeE/YedE family protein</fullName>
    </submittedName>
</protein>
<dbReference type="Proteomes" id="UP001139971">
    <property type="component" value="Unassembled WGS sequence"/>
</dbReference>
<feature type="transmembrane region" description="Helical" evidence="1">
    <location>
        <begin position="91"/>
        <end position="117"/>
    </location>
</feature>
<dbReference type="RefSeq" id="WP_263544904.1">
    <property type="nucleotide sequence ID" value="NZ_JAOVZO020000014.1"/>
</dbReference>
<gene>
    <name evidence="2" type="ORF">OD750_009410</name>
</gene>
<keyword evidence="3" id="KW-1185">Reference proteome</keyword>
<accession>A0A9X4BHS9</accession>
<comment type="caution">
    <text evidence="2">The sequence shown here is derived from an EMBL/GenBank/DDBJ whole genome shotgun (WGS) entry which is preliminary data.</text>
</comment>